<dbReference type="NCBIfam" id="TIGR00018">
    <property type="entry name" value="panC"/>
    <property type="match status" value="1"/>
</dbReference>
<keyword evidence="7" id="KW-0547">Nucleotide-binding</keyword>
<dbReference type="CDD" id="cd05271">
    <property type="entry name" value="NDUFA9_like_SDR_a"/>
    <property type="match status" value="1"/>
</dbReference>
<comment type="similarity">
    <text evidence="2">Belongs to the pantothenate synthetase family.</text>
</comment>
<dbReference type="GeneID" id="27689308"/>
<dbReference type="eggNOG" id="KOG3042">
    <property type="taxonomic scope" value="Eukaryota"/>
</dbReference>
<name>A0A0L0HE29_SPIPD</name>
<reference evidence="14 15" key="1">
    <citation type="submission" date="2009-08" db="EMBL/GenBank/DDBJ databases">
        <title>The Genome Sequence of Spizellomyces punctatus strain DAOM BR117.</title>
        <authorList>
            <consortium name="The Broad Institute Genome Sequencing Platform"/>
            <person name="Russ C."/>
            <person name="Cuomo C."/>
            <person name="Shea T."/>
            <person name="Young S.K."/>
            <person name="Zeng Q."/>
            <person name="Koehrsen M."/>
            <person name="Haas B."/>
            <person name="Borodovsky M."/>
            <person name="Guigo R."/>
            <person name="Alvarado L."/>
            <person name="Berlin A."/>
            <person name="Bochicchio J."/>
            <person name="Borenstein D."/>
            <person name="Chapman S."/>
            <person name="Chen Z."/>
            <person name="Engels R."/>
            <person name="Freedman E."/>
            <person name="Gellesch M."/>
            <person name="Goldberg J."/>
            <person name="Griggs A."/>
            <person name="Gujja S."/>
            <person name="Heiman D."/>
            <person name="Hepburn T."/>
            <person name="Howarth C."/>
            <person name="Jen D."/>
            <person name="Larson L."/>
            <person name="Lewis B."/>
            <person name="Mehta T."/>
            <person name="Park D."/>
            <person name="Pearson M."/>
            <person name="Roberts A."/>
            <person name="Saif S."/>
            <person name="Shenoy N."/>
            <person name="Sisk P."/>
            <person name="Stolte C."/>
            <person name="Sykes S."/>
            <person name="Thomson T."/>
            <person name="Walk T."/>
            <person name="White J."/>
            <person name="Yandava C."/>
            <person name="Burger G."/>
            <person name="Gray M.W."/>
            <person name="Holland P.W.H."/>
            <person name="King N."/>
            <person name="Lang F.B.F."/>
            <person name="Roger A.J."/>
            <person name="Ruiz-Trillo I."/>
            <person name="Lander E."/>
            <person name="Nusbaum C."/>
        </authorList>
    </citation>
    <scope>NUCLEOTIDE SEQUENCE [LARGE SCALE GENOMIC DNA]</scope>
    <source>
        <strain evidence="14 15">DAOM BR117</strain>
    </source>
</reference>
<dbReference type="InterPro" id="IPR042176">
    <property type="entry name" value="Pantoate_ligase_C"/>
</dbReference>
<dbReference type="Pfam" id="PF02569">
    <property type="entry name" value="Pantoate_ligase"/>
    <property type="match status" value="1"/>
</dbReference>
<dbReference type="HAMAP" id="MF_00158">
    <property type="entry name" value="PanC"/>
    <property type="match status" value="1"/>
</dbReference>
<dbReference type="RefSeq" id="XP_016607058.1">
    <property type="nucleotide sequence ID" value="XM_016754175.1"/>
</dbReference>
<dbReference type="SUPFAM" id="SSF51735">
    <property type="entry name" value="NAD(P)-binding Rossmann-fold domains"/>
    <property type="match status" value="1"/>
</dbReference>
<evidence type="ECO:0000256" key="4">
    <source>
        <dbReference type="ARBA" id="ARBA00015647"/>
    </source>
</evidence>
<protein>
    <recommendedName>
        <fullName evidence="4">Pantoate--beta-alanine ligase</fullName>
        <ecNumber evidence="3">6.3.2.1</ecNumber>
    </recommendedName>
    <alternativeName>
        <fullName evidence="10">Pantoate-activating enzyme</fullName>
    </alternativeName>
    <alternativeName>
        <fullName evidence="9">Pantothenate synthetase</fullName>
    </alternativeName>
</protein>
<dbReference type="GO" id="GO:0004592">
    <property type="term" value="F:pantoate-beta-alanine ligase activity"/>
    <property type="evidence" value="ECO:0007669"/>
    <property type="project" value="UniProtKB-EC"/>
</dbReference>
<gene>
    <name evidence="14" type="ORF">SPPG_05968</name>
</gene>
<dbReference type="NCBIfam" id="TIGR00125">
    <property type="entry name" value="cyt_tran_rel"/>
    <property type="match status" value="1"/>
</dbReference>
<dbReference type="PANTHER" id="PTHR21299:SF1">
    <property type="entry name" value="PANTOATE--BETA-ALANINE LIGASE"/>
    <property type="match status" value="1"/>
</dbReference>
<evidence type="ECO:0000256" key="7">
    <source>
        <dbReference type="ARBA" id="ARBA00022741"/>
    </source>
</evidence>
<dbReference type="Gene3D" id="3.40.50.620">
    <property type="entry name" value="HUPs"/>
    <property type="match status" value="1"/>
</dbReference>
<evidence type="ECO:0000256" key="6">
    <source>
        <dbReference type="ARBA" id="ARBA00022655"/>
    </source>
</evidence>
<keyword evidence="15" id="KW-1185">Reference proteome</keyword>
<evidence type="ECO:0000256" key="2">
    <source>
        <dbReference type="ARBA" id="ARBA00009256"/>
    </source>
</evidence>
<evidence type="ECO:0000256" key="10">
    <source>
        <dbReference type="ARBA" id="ARBA00032806"/>
    </source>
</evidence>
<comment type="catalytic activity">
    <reaction evidence="11">
        <text>(R)-pantoate + beta-alanine + ATP = (R)-pantothenate + AMP + diphosphate + H(+)</text>
        <dbReference type="Rhea" id="RHEA:10912"/>
        <dbReference type="ChEBI" id="CHEBI:15378"/>
        <dbReference type="ChEBI" id="CHEBI:15980"/>
        <dbReference type="ChEBI" id="CHEBI:29032"/>
        <dbReference type="ChEBI" id="CHEBI:30616"/>
        <dbReference type="ChEBI" id="CHEBI:33019"/>
        <dbReference type="ChEBI" id="CHEBI:57966"/>
        <dbReference type="ChEBI" id="CHEBI:456215"/>
        <dbReference type="EC" id="6.3.2.1"/>
    </reaction>
</comment>
<dbReference type="VEuPathDB" id="FungiDB:SPPG_05968"/>
<keyword evidence="6" id="KW-0566">Pantothenate biosynthesis</keyword>
<dbReference type="eggNOG" id="KOG2865">
    <property type="taxonomic scope" value="Eukaryota"/>
</dbReference>
<evidence type="ECO:0000313" key="14">
    <source>
        <dbReference type="EMBL" id="KNC99018.1"/>
    </source>
</evidence>
<dbReference type="GO" id="GO:0005524">
    <property type="term" value="F:ATP binding"/>
    <property type="evidence" value="ECO:0007669"/>
    <property type="project" value="UniProtKB-KW"/>
</dbReference>
<evidence type="ECO:0000256" key="5">
    <source>
        <dbReference type="ARBA" id="ARBA00022598"/>
    </source>
</evidence>
<evidence type="ECO:0000256" key="3">
    <source>
        <dbReference type="ARBA" id="ARBA00012219"/>
    </source>
</evidence>
<organism evidence="14 15">
    <name type="scientific">Spizellomyces punctatus (strain DAOM BR117)</name>
    <dbReference type="NCBI Taxonomy" id="645134"/>
    <lineage>
        <taxon>Eukaryota</taxon>
        <taxon>Fungi</taxon>
        <taxon>Fungi incertae sedis</taxon>
        <taxon>Chytridiomycota</taxon>
        <taxon>Chytridiomycota incertae sedis</taxon>
        <taxon>Chytridiomycetes</taxon>
        <taxon>Spizellomycetales</taxon>
        <taxon>Spizellomycetaceae</taxon>
        <taxon>Spizellomyces</taxon>
    </lineage>
</organism>
<dbReference type="SUPFAM" id="SSF52374">
    <property type="entry name" value="Nucleotidylyl transferase"/>
    <property type="match status" value="1"/>
</dbReference>
<feature type="region of interest" description="Disordered" evidence="12">
    <location>
        <begin position="336"/>
        <end position="355"/>
    </location>
</feature>
<dbReference type="PANTHER" id="PTHR21299">
    <property type="entry name" value="CYTIDYLATE KINASE/PANTOATE-BETA-ALANINE LIGASE"/>
    <property type="match status" value="1"/>
</dbReference>
<dbReference type="FunFam" id="3.40.50.620:FF:000013">
    <property type="entry name" value="Pantothenate synthetase"/>
    <property type="match status" value="1"/>
</dbReference>
<dbReference type="InterPro" id="IPR014729">
    <property type="entry name" value="Rossmann-like_a/b/a_fold"/>
</dbReference>
<proteinExistence type="inferred from homology"/>
<accession>A0A0L0HE29</accession>
<evidence type="ECO:0000259" key="13">
    <source>
        <dbReference type="Pfam" id="PF01370"/>
    </source>
</evidence>
<feature type="domain" description="NAD-dependent epimerase/dehydratase" evidence="13">
    <location>
        <begin position="33"/>
        <end position="244"/>
    </location>
</feature>
<dbReference type="InterPro" id="IPR001509">
    <property type="entry name" value="Epimerase_deHydtase"/>
</dbReference>
<evidence type="ECO:0000256" key="8">
    <source>
        <dbReference type="ARBA" id="ARBA00022840"/>
    </source>
</evidence>
<evidence type="ECO:0000256" key="1">
    <source>
        <dbReference type="ARBA" id="ARBA00004990"/>
    </source>
</evidence>
<dbReference type="STRING" id="645134.A0A0L0HE29"/>
<dbReference type="InterPro" id="IPR003721">
    <property type="entry name" value="Pantoate_ligase"/>
</dbReference>
<dbReference type="Pfam" id="PF01370">
    <property type="entry name" value="Epimerase"/>
    <property type="match status" value="1"/>
</dbReference>
<comment type="pathway">
    <text evidence="1">Cofactor biosynthesis; (R)-pantothenate biosynthesis; (R)-pantothenate from (R)-pantoate and beta-alanine: step 1/1.</text>
</comment>
<dbReference type="OrthoDB" id="2020436at2759"/>
<dbReference type="Gene3D" id="3.30.1300.10">
    <property type="entry name" value="Pantoate-beta-alanine ligase, C-terminal domain"/>
    <property type="match status" value="1"/>
</dbReference>
<dbReference type="InterPro" id="IPR004821">
    <property type="entry name" value="Cyt_trans-like"/>
</dbReference>
<dbReference type="Proteomes" id="UP000053201">
    <property type="component" value="Unassembled WGS sequence"/>
</dbReference>
<dbReference type="EC" id="6.3.2.1" evidence="3"/>
<dbReference type="InParanoid" id="A0A0L0HE29"/>
<dbReference type="AlphaFoldDB" id="A0A0L0HE29"/>
<sequence>MRYIKTPVRLCRSQSGLWLARFYTTESNPTKKVVVIGGTGFIGPYIARSVLQDSPSATVQLACRSPRDHPQVSSSHGGRLLPSIAADVTDSQSVREACRGASAVVNLVGIMHERRPRYTFDAVQNEGARVIAQAAKDSGAKLVHVSAIGADVESEVPYARTKGLGEQAVLDVHPDASVVRPSLVFGKEDDFFNRFAKLARILPFVPVFGGGHTKFQPVYVEDLARAITQCIATDKVNGKIVEVGGPHVYEYRDLMQLMLDQAGIRRPIISVPWIVGYIQGFFLERLPENLFTLTRDQVKLLQRDNVVSGSHMTLADLGVSPTPAEDVLHRYLRRTRSGTGVRPPTPASTHSRSYFTSTRKPRIVETIAEYRALRHQWQRQDLSVGFVPTMGALHDGHVSLARTARKTCDIVVVSIFVNPAQFAPHEDLGKYPRTMEQDVAMLTEVGVDVIFLPNVKEMYPAGIVLDVKDQQGTFVEVKGKSHQMEGSIRPHFFRGVATVVTKFLNIMQPTKAFFGQKDAQQCAVVRTMVRDLFIPTEIVVGETVREPDGLAMSSRNRYLSPEERAIAPVLYKALSAGQRAFNEGTAKSRDELIQIAKAIIDVQHGAELEYLSVANPFSLAEEEQVGSEGAIFSGAVRVGKTRIIDNVLLGISTETWVK</sequence>
<evidence type="ECO:0000256" key="12">
    <source>
        <dbReference type="SAM" id="MobiDB-lite"/>
    </source>
</evidence>
<dbReference type="CDD" id="cd00560">
    <property type="entry name" value="PanC"/>
    <property type="match status" value="1"/>
</dbReference>
<dbReference type="Gene3D" id="3.40.50.720">
    <property type="entry name" value="NAD(P)-binding Rossmann-like Domain"/>
    <property type="match status" value="1"/>
</dbReference>
<dbReference type="GO" id="GO:0015940">
    <property type="term" value="P:pantothenate biosynthetic process"/>
    <property type="evidence" value="ECO:0007669"/>
    <property type="project" value="UniProtKB-UniPathway"/>
</dbReference>
<keyword evidence="5 14" id="KW-0436">Ligase</keyword>
<keyword evidence="8" id="KW-0067">ATP-binding</keyword>
<evidence type="ECO:0000256" key="11">
    <source>
        <dbReference type="ARBA" id="ARBA00048258"/>
    </source>
</evidence>
<dbReference type="UniPathway" id="UPA00028">
    <property type="reaction ID" value="UER00005"/>
</dbReference>
<evidence type="ECO:0000313" key="15">
    <source>
        <dbReference type="Proteomes" id="UP000053201"/>
    </source>
</evidence>
<dbReference type="InterPro" id="IPR036291">
    <property type="entry name" value="NAD(P)-bd_dom_sf"/>
</dbReference>
<dbReference type="EMBL" id="KQ257459">
    <property type="protein sequence ID" value="KNC99018.1"/>
    <property type="molecule type" value="Genomic_DNA"/>
</dbReference>
<evidence type="ECO:0000256" key="9">
    <source>
        <dbReference type="ARBA" id="ARBA00029902"/>
    </source>
</evidence>